<name>A0A2P6RIX2_ROSCH</name>
<dbReference type="AlphaFoldDB" id="A0A2P6RIX2"/>
<dbReference type="SUPFAM" id="SSF49785">
    <property type="entry name" value="Galactose-binding domain-like"/>
    <property type="match status" value="1"/>
</dbReference>
<dbReference type="EMBL" id="PDCK01000040">
    <property type="protein sequence ID" value="PRQ46378.1"/>
    <property type="molecule type" value="Genomic_DNA"/>
</dbReference>
<dbReference type="Gramene" id="PRQ46378">
    <property type="protein sequence ID" value="PRQ46378"/>
    <property type="gene ID" value="RchiOBHm_Chr2g0088461"/>
</dbReference>
<dbReference type="InterPro" id="IPR051850">
    <property type="entry name" value="Polysacch_Lyase_4"/>
</dbReference>
<dbReference type="CDD" id="cd10317">
    <property type="entry name" value="RGL4_C"/>
    <property type="match status" value="1"/>
</dbReference>
<dbReference type="InterPro" id="IPR029411">
    <property type="entry name" value="RG-lyase_III"/>
</dbReference>
<sequence length="147" mass="17006">MNKLYKGSRLDKFRQYGLWSRYYEHYPNNDLIYLVGTTWRIQFEPNNVVNPGNYTLQLALASATYAELQVRVNNLNVKPPLFSTGLIGDDNAIARHGIHGLYWLWSIDVPCTLLREGSNTIYLTQSRDGNSPFQGVMYDYIRLAKRP</sequence>
<dbReference type="OMA" id="ISHVCIN"/>
<organism evidence="2 3">
    <name type="scientific">Rosa chinensis</name>
    <name type="common">China rose</name>
    <dbReference type="NCBI Taxonomy" id="74649"/>
    <lineage>
        <taxon>Eukaryota</taxon>
        <taxon>Viridiplantae</taxon>
        <taxon>Streptophyta</taxon>
        <taxon>Embryophyta</taxon>
        <taxon>Tracheophyta</taxon>
        <taxon>Spermatophyta</taxon>
        <taxon>Magnoliopsida</taxon>
        <taxon>eudicotyledons</taxon>
        <taxon>Gunneridae</taxon>
        <taxon>Pentapetalae</taxon>
        <taxon>rosids</taxon>
        <taxon>fabids</taxon>
        <taxon>Rosales</taxon>
        <taxon>Rosaceae</taxon>
        <taxon>Rosoideae</taxon>
        <taxon>Rosoideae incertae sedis</taxon>
        <taxon>Rosa</taxon>
    </lineage>
</organism>
<dbReference type="Pfam" id="PF14683">
    <property type="entry name" value="CBM-like"/>
    <property type="match status" value="1"/>
</dbReference>
<protein>
    <submittedName>
        <fullName evidence="2">Putative Galactose-binding domain-containing protein</fullName>
    </submittedName>
</protein>
<comment type="caution">
    <text evidence="2">The sequence shown here is derived from an EMBL/GenBank/DDBJ whole genome shotgun (WGS) entry which is preliminary data.</text>
</comment>
<feature type="domain" description="Rhamnogalacturonan lyase" evidence="1">
    <location>
        <begin position="19"/>
        <end position="143"/>
    </location>
</feature>
<gene>
    <name evidence="2" type="ORF">RchiOBHm_Chr2g0088461</name>
</gene>
<proteinExistence type="predicted"/>
<keyword evidence="3" id="KW-1185">Reference proteome</keyword>
<evidence type="ECO:0000313" key="2">
    <source>
        <dbReference type="EMBL" id="PRQ46378.1"/>
    </source>
</evidence>
<dbReference type="Proteomes" id="UP000238479">
    <property type="component" value="Chromosome 2"/>
</dbReference>
<dbReference type="PANTHER" id="PTHR32018:SF6">
    <property type="entry name" value="RHAMNOGALACTURONAN ENDOLYASE"/>
    <property type="match status" value="1"/>
</dbReference>
<evidence type="ECO:0000313" key="3">
    <source>
        <dbReference type="Proteomes" id="UP000238479"/>
    </source>
</evidence>
<evidence type="ECO:0000259" key="1">
    <source>
        <dbReference type="Pfam" id="PF14683"/>
    </source>
</evidence>
<dbReference type="STRING" id="74649.A0A2P6RIX2"/>
<dbReference type="InterPro" id="IPR008979">
    <property type="entry name" value="Galactose-bd-like_sf"/>
</dbReference>
<accession>A0A2P6RIX2</accession>
<dbReference type="Gene3D" id="2.60.120.260">
    <property type="entry name" value="Galactose-binding domain-like"/>
    <property type="match status" value="1"/>
</dbReference>
<dbReference type="PANTHER" id="PTHR32018">
    <property type="entry name" value="RHAMNOGALACTURONATE LYASE FAMILY PROTEIN"/>
    <property type="match status" value="1"/>
</dbReference>
<reference evidence="2 3" key="1">
    <citation type="journal article" date="2018" name="Nat. Genet.">
        <title>The Rosa genome provides new insights in the design of modern roses.</title>
        <authorList>
            <person name="Bendahmane M."/>
        </authorList>
    </citation>
    <scope>NUCLEOTIDE SEQUENCE [LARGE SCALE GENOMIC DNA]</scope>
    <source>
        <strain evidence="3">cv. Old Blush</strain>
    </source>
</reference>